<dbReference type="AlphaFoldDB" id="A0A5J5AFA7"/>
<comment type="similarity">
    <text evidence="1">Belongs to the phosphoglycerate mutase family.</text>
</comment>
<sequence length="880" mass="94883">MTNCATANPYLLSTTSTAIFNLNPIPQQQRSCYFRTVPQIRPSVLCSSSLSGMDTTAGQSLYPLHHCKTIHLVRHAQGIHNVEGEKDHNAYLSEELFDAHLTPLGWQQVDNLRKHVHETGLSKRIDLVITSPLLRTMQTAVGVFGGEGYTDGIDVPPLMVANAGKSGRPAISSLNCPPFIAVELCREHLGVHPCDRRRSISENGPLFPTIDFSLIESDADILWKADVREKDEELAARGMKFMNWLWTRKEKEIAVVTHSGFLIHTLSAFGNDCHPLVKSEMCKPFANCELRSMVLVDRSMTGSDSSTTNYPGKIPCGRDCPSDVADGKHPVKQVDNNGGDCENRVVSGGGGELLVAGGDGVEPDDGGGDEEESGVGGGKLTNARGGGEVDGTGVQSDGSGEVAGAIEGGRDAAGGGDVASGFPTYLYSGNSSPRSREIDCENAPWDEPASSNYKVKFMCSYGGTIHPRPHDNQLTYVGGDTKILAVDRNIRFSGFISKLSSLCDADVCFKYQLPGEDMDALISVTNDEDLEHMMLEYDRVNRASVKPARLRLFLFPLNPPTSFGSSETKSERQWFVDALNSVQIPPLETSSTPDAVASVANPDFLFGFDKGQAPPASVAKLQDPPPAPTVPDVFPTENYTGSDCGSEDRHVIGDPAEIQRQIQELQRLHIASHEQTMFHRKSDETNPRYTGDYYAQKVPERGPPAQPAAPVTIPAAYWQERHMTTGGYQVAAVPGAEPPVYFIPTAAGVYQAPALRPVTSQVGQPYYGMQRVGPEFYREQPVYNTVPQQSVQQQKFGAYTEAIGMVRPQAGGAAGVSEQGYVQVGYDGAGRQVYYTAPGGVMPTYQAMTASSAVVDVRQGGGALNQEGGKVVVKASQASV</sequence>
<dbReference type="CDD" id="cd07067">
    <property type="entry name" value="HP_PGM_like"/>
    <property type="match status" value="1"/>
</dbReference>
<dbReference type="SMART" id="SM00666">
    <property type="entry name" value="PB1"/>
    <property type="match status" value="1"/>
</dbReference>
<dbReference type="InterPro" id="IPR000270">
    <property type="entry name" value="PB1_dom"/>
</dbReference>
<organism evidence="5 6">
    <name type="scientific">Nyssa sinensis</name>
    <dbReference type="NCBI Taxonomy" id="561372"/>
    <lineage>
        <taxon>Eukaryota</taxon>
        <taxon>Viridiplantae</taxon>
        <taxon>Streptophyta</taxon>
        <taxon>Embryophyta</taxon>
        <taxon>Tracheophyta</taxon>
        <taxon>Spermatophyta</taxon>
        <taxon>Magnoliopsida</taxon>
        <taxon>eudicotyledons</taxon>
        <taxon>Gunneridae</taxon>
        <taxon>Pentapetalae</taxon>
        <taxon>asterids</taxon>
        <taxon>Cornales</taxon>
        <taxon>Nyssaceae</taxon>
        <taxon>Nyssa</taxon>
    </lineage>
</organism>
<evidence type="ECO:0000259" key="4">
    <source>
        <dbReference type="SMART" id="SM00666"/>
    </source>
</evidence>
<dbReference type="PANTHER" id="PTHR31066">
    <property type="entry name" value="OS05G0427100 PROTEIN-RELATED"/>
    <property type="match status" value="1"/>
</dbReference>
<evidence type="ECO:0000256" key="1">
    <source>
        <dbReference type="ARBA" id="ARBA00038362"/>
    </source>
</evidence>
<feature type="compositionally biased region" description="Gly residues" evidence="3">
    <location>
        <begin position="374"/>
        <end position="390"/>
    </location>
</feature>
<name>A0A5J5AFA7_9ASTE</name>
<feature type="region of interest" description="Disordered" evidence="3">
    <location>
        <begin position="358"/>
        <end position="415"/>
    </location>
</feature>
<dbReference type="InterPro" id="IPR053198">
    <property type="entry name" value="Gynoecium_Dev_Regulator"/>
</dbReference>
<accession>A0A5J5AFA7</accession>
<dbReference type="SUPFAM" id="SSF54277">
    <property type="entry name" value="CAD &amp; PB1 domains"/>
    <property type="match status" value="1"/>
</dbReference>
<reference evidence="5 6" key="1">
    <citation type="submission" date="2019-09" db="EMBL/GenBank/DDBJ databases">
        <title>A chromosome-level genome assembly of the Chinese tupelo Nyssa sinensis.</title>
        <authorList>
            <person name="Yang X."/>
            <person name="Kang M."/>
            <person name="Yang Y."/>
            <person name="Xiong H."/>
            <person name="Wang M."/>
            <person name="Zhang Z."/>
            <person name="Wang Z."/>
            <person name="Wu H."/>
            <person name="Ma T."/>
            <person name="Liu J."/>
            <person name="Xi Z."/>
        </authorList>
    </citation>
    <scope>NUCLEOTIDE SEQUENCE [LARGE SCALE GENOMIC DNA]</scope>
    <source>
        <strain evidence="5">J267</strain>
        <tissue evidence="5">Leaf</tissue>
    </source>
</reference>
<dbReference type="EMBL" id="CM018045">
    <property type="protein sequence ID" value="KAA8528396.1"/>
    <property type="molecule type" value="Genomic_DNA"/>
</dbReference>
<evidence type="ECO:0000256" key="3">
    <source>
        <dbReference type="SAM" id="MobiDB-lite"/>
    </source>
</evidence>
<dbReference type="SUPFAM" id="SSF53254">
    <property type="entry name" value="Phosphoglycerate mutase-like"/>
    <property type="match status" value="1"/>
</dbReference>
<evidence type="ECO:0000313" key="5">
    <source>
        <dbReference type="EMBL" id="KAA8528396.1"/>
    </source>
</evidence>
<dbReference type="InterPro" id="IPR013078">
    <property type="entry name" value="His_Pase_superF_clade-1"/>
</dbReference>
<feature type="compositionally biased region" description="Acidic residues" evidence="3">
    <location>
        <begin position="361"/>
        <end position="373"/>
    </location>
</feature>
<dbReference type="Pfam" id="PF00300">
    <property type="entry name" value="His_Phos_1"/>
    <property type="match status" value="1"/>
</dbReference>
<dbReference type="FunFam" id="3.40.50.1240:FF:000066">
    <property type="entry name" value="Phosphoglycerate mutase-like protein 1"/>
    <property type="match status" value="1"/>
</dbReference>
<dbReference type="Gene3D" id="3.10.20.90">
    <property type="entry name" value="Phosphatidylinositol 3-kinase Catalytic Subunit, Chain A, domain 1"/>
    <property type="match status" value="1"/>
</dbReference>
<evidence type="ECO:0000256" key="2">
    <source>
        <dbReference type="ARBA" id="ARBA00059109"/>
    </source>
</evidence>
<protein>
    <recommendedName>
        <fullName evidence="4">PB1 domain-containing protein</fullName>
    </recommendedName>
</protein>
<evidence type="ECO:0000313" key="6">
    <source>
        <dbReference type="Proteomes" id="UP000325577"/>
    </source>
</evidence>
<keyword evidence="6" id="KW-1185">Reference proteome</keyword>
<dbReference type="OrthoDB" id="496981at2759"/>
<comment type="function">
    <text evidence="2">May play a role in carbohydrates metabolism.</text>
</comment>
<dbReference type="CDD" id="cd06410">
    <property type="entry name" value="PB1_UP2"/>
    <property type="match status" value="1"/>
</dbReference>
<dbReference type="FunFam" id="3.10.20.90:FF:000058">
    <property type="entry name" value="Octicosapeptide/phox/Bem1p domain kinase superfamily protein"/>
    <property type="match status" value="1"/>
</dbReference>
<proteinExistence type="inferred from homology"/>
<feature type="domain" description="PB1" evidence="4">
    <location>
        <begin position="469"/>
        <end position="557"/>
    </location>
</feature>
<dbReference type="InterPro" id="IPR029033">
    <property type="entry name" value="His_PPase_superfam"/>
</dbReference>
<dbReference type="PANTHER" id="PTHR31066:SF85">
    <property type="entry name" value="OS02G0809100 PROTEIN"/>
    <property type="match status" value="1"/>
</dbReference>
<dbReference type="Pfam" id="PF00564">
    <property type="entry name" value="PB1"/>
    <property type="match status" value="1"/>
</dbReference>
<dbReference type="SMART" id="SM00855">
    <property type="entry name" value="PGAM"/>
    <property type="match status" value="1"/>
</dbReference>
<gene>
    <name evidence="5" type="ORF">F0562_035751</name>
</gene>
<dbReference type="Gene3D" id="3.40.50.1240">
    <property type="entry name" value="Phosphoglycerate mutase-like"/>
    <property type="match status" value="1"/>
</dbReference>
<dbReference type="Proteomes" id="UP000325577">
    <property type="component" value="Linkage Group LG21"/>
</dbReference>